<proteinExistence type="predicted"/>
<dbReference type="PANTHER" id="PTHR30510:SF2">
    <property type="entry name" value="UPF0229 PROTEIN YEAH"/>
    <property type="match status" value="1"/>
</dbReference>
<sequence length="381" mass="43462">MQAKPAVVIPMPRRILKDLERFKRIVRGEIRKNLKELIETGSIVGQKGGDIVKVPLKSIRIPQFRYDPHEQGGIGVGEGEIGEPIQFDPMQNGDGQAGYGPGPHFREVEIEVRELAEILGEELELPKIEPKGHKHVLSGSEEYEDVSTVGPEALLMKRRAFQRGLLRQMLMGAPSSPQDTIIVTPIKEDMRYLYGAPTESPEANCVILFMRDASGSMSGEKTEIIRQENWWIDLWLRTNYKNVDRVYILHDYEAQEVNEDDFYSLSTGGGTRISSAYELCNRIIDRRYPPEHWNIYAFHFSDGENWIGDTENACVPLLRDHLLPKVNLFCYGQVTLGRRSPGLHLVKLKERLEDHERLVTSIISDREDILQSIKEFLGKGR</sequence>
<dbReference type="InterPro" id="IPR006698">
    <property type="entry name" value="UPF0229"/>
</dbReference>
<dbReference type="Pfam" id="PF04285">
    <property type="entry name" value="DUF444"/>
    <property type="match status" value="2"/>
</dbReference>
<organism evidence="1">
    <name type="scientific">Acetithermum autotrophicum</name>
    <dbReference type="NCBI Taxonomy" id="1446466"/>
    <lineage>
        <taxon>Bacteria</taxon>
        <taxon>Candidatus Bipolaricaulota</taxon>
        <taxon>Candidatus Acetithermum</taxon>
    </lineage>
</organism>
<reference evidence="1" key="2">
    <citation type="journal article" date="2012" name="PLoS ONE">
        <title>A Deeply Branching Thermophilic Bacterium with an Ancient Acetyl-CoA Pathway Dominates a Subsurface Ecosystem.</title>
        <authorList>
            <person name="Takami H."/>
            <person name="Noguchi H."/>
            <person name="Takaki Y."/>
            <person name="Uchiyama I."/>
            <person name="Toyoda A."/>
            <person name="Nishi S."/>
            <person name="Chee G.-J."/>
            <person name="Arai W."/>
            <person name="Nunoura T."/>
            <person name="Itoh T."/>
            <person name="Hattori M."/>
            <person name="Takai K."/>
        </authorList>
    </citation>
    <scope>NUCLEOTIDE SEQUENCE</scope>
</reference>
<gene>
    <name evidence="1" type="ORF">HGMM_OP2C181</name>
</gene>
<name>H5SRB4_ACEAU</name>
<evidence type="ECO:0000313" key="1">
    <source>
        <dbReference type="EMBL" id="BAL58631.1"/>
    </source>
</evidence>
<dbReference type="EMBL" id="AP011801">
    <property type="protein sequence ID" value="BAL58631.1"/>
    <property type="molecule type" value="Genomic_DNA"/>
</dbReference>
<dbReference type="PANTHER" id="PTHR30510">
    <property type="entry name" value="UPF0229 PROTEIN YEAH"/>
    <property type="match status" value="1"/>
</dbReference>
<reference evidence="1" key="1">
    <citation type="journal article" date="2005" name="Environ. Microbiol.">
        <title>Genetic and functional properties of uncultivated thermophilic crenarchaeotes from a subsurface gold mine as revealed by analysis of genome fragments.</title>
        <authorList>
            <person name="Nunoura T."/>
            <person name="Hirayama H."/>
            <person name="Takami H."/>
            <person name="Oida H."/>
            <person name="Nishi S."/>
            <person name="Shimamura S."/>
            <person name="Suzuki Y."/>
            <person name="Inagaki F."/>
            <person name="Takai K."/>
            <person name="Nealson K.H."/>
            <person name="Horikoshi K."/>
        </authorList>
    </citation>
    <scope>NUCLEOTIDE SEQUENCE</scope>
</reference>
<accession>H5SRB4</accession>
<dbReference type="AlphaFoldDB" id="H5SRB4"/>
<dbReference type="NCBIfam" id="NF003711">
    <property type="entry name" value="PRK05325.2-3"/>
    <property type="match status" value="1"/>
</dbReference>
<protein>
    <submittedName>
        <fullName evidence="1">Hypothetical conserved protein</fullName>
    </submittedName>
</protein>
<dbReference type="SUPFAM" id="SSF53300">
    <property type="entry name" value="vWA-like"/>
    <property type="match status" value="1"/>
</dbReference>
<dbReference type="InterPro" id="IPR036465">
    <property type="entry name" value="vWFA_dom_sf"/>
</dbReference>